<dbReference type="EMBL" id="BSTK01000002">
    <property type="protein sequence ID" value="GLY83894.1"/>
    <property type="molecule type" value="Genomic_DNA"/>
</dbReference>
<dbReference type="InterPro" id="IPR021027">
    <property type="entry name" value="Transposase_put_HTH"/>
</dbReference>
<proteinExistence type="predicted"/>
<comment type="caution">
    <text evidence="2">The sequence shown here is derived from an EMBL/GenBank/DDBJ whole genome shotgun (WGS) entry which is preliminary data.</text>
</comment>
<dbReference type="Pfam" id="PF12323">
    <property type="entry name" value="HTH_OrfB_IS605"/>
    <property type="match status" value="1"/>
</dbReference>
<dbReference type="Proteomes" id="UP001165074">
    <property type="component" value="Unassembled WGS sequence"/>
</dbReference>
<keyword evidence="3" id="KW-1185">Reference proteome</keyword>
<evidence type="ECO:0000313" key="3">
    <source>
        <dbReference type="Proteomes" id="UP001165074"/>
    </source>
</evidence>
<protein>
    <recommendedName>
        <fullName evidence="1">Transposase putative helix-turn-helix domain-containing protein</fullName>
    </recommendedName>
</protein>
<feature type="domain" description="Transposase putative helix-turn-helix" evidence="1">
    <location>
        <begin position="3"/>
        <end position="30"/>
    </location>
</feature>
<accession>A0A9W6RYL1</accession>
<evidence type="ECO:0000313" key="2">
    <source>
        <dbReference type="EMBL" id="GLY83894.1"/>
    </source>
</evidence>
<name>A0A9W6RYL1_9ACTN</name>
<reference evidence="2" key="1">
    <citation type="submission" date="2023-03" db="EMBL/GenBank/DDBJ databases">
        <title>Actinoallomurus iriomotensis NBRC 103684.</title>
        <authorList>
            <person name="Ichikawa N."/>
            <person name="Sato H."/>
            <person name="Tonouchi N."/>
        </authorList>
    </citation>
    <scope>NUCLEOTIDE SEQUENCE</scope>
    <source>
        <strain evidence="2">NBRC 103684</strain>
    </source>
</reference>
<dbReference type="RefSeq" id="WP_285568556.1">
    <property type="nucleotide sequence ID" value="NZ_BSTK01000002.1"/>
</dbReference>
<sequence>MRAVLNRTFGCVRLVWNKVLMWRKTRYRTEGLRTSYAETDRYLTELKRDPDLAFLFEVSSVPLQQGLRCQHTRSAGEKAACIWRR</sequence>
<gene>
    <name evidence="2" type="ORF">Airi02_018230</name>
</gene>
<evidence type="ECO:0000259" key="1">
    <source>
        <dbReference type="Pfam" id="PF12323"/>
    </source>
</evidence>
<dbReference type="AlphaFoldDB" id="A0A9W6RYL1"/>
<organism evidence="2 3">
    <name type="scientific">Actinoallomurus iriomotensis</name>
    <dbReference type="NCBI Taxonomy" id="478107"/>
    <lineage>
        <taxon>Bacteria</taxon>
        <taxon>Bacillati</taxon>
        <taxon>Actinomycetota</taxon>
        <taxon>Actinomycetes</taxon>
        <taxon>Streptosporangiales</taxon>
        <taxon>Thermomonosporaceae</taxon>
        <taxon>Actinoallomurus</taxon>
    </lineage>
</organism>